<feature type="domain" description="Transposase IS204/IS1001/IS1096/IS1165 DDE" evidence="1">
    <location>
        <begin position="164"/>
        <end position="421"/>
    </location>
</feature>
<dbReference type="EMBL" id="BAOQ01000088">
    <property type="protein sequence ID" value="GAC86319.1"/>
    <property type="molecule type" value="Genomic_DNA"/>
</dbReference>
<gene>
    <name evidence="4" type="ORF">GP2_088_00010</name>
</gene>
<dbReference type="InterPro" id="IPR029261">
    <property type="entry name" value="Transposase_Znf"/>
</dbReference>
<dbReference type="InterPro" id="IPR002560">
    <property type="entry name" value="Transposase_DDE"/>
</dbReference>
<dbReference type="PANTHER" id="PTHR33498">
    <property type="entry name" value="TRANSPOSASE FOR INSERTION SEQUENCE ELEMENT IS1557"/>
    <property type="match status" value="1"/>
</dbReference>
<evidence type="ECO:0000313" key="5">
    <source>
        <dbReference type="Proteomes" id="UP000035021"/>
    </source>
</evidence>
<organism evidence="4 5">
    <name type="scientific">Gordonia paraffinivorans NBRC 108238</name>
    <dbReference type="NCBI Taxonomy" id="1223543"/>
    <lineage>
        <taxon>Bacteria</taxon>
        <taxon>Bacillati</taxon>
        <taxon>Actinomycetota</taxon>
        <taxon>Actinomycetes</taxon>
        <taxon>Mycobacteriales</taxon>
        <taxon>Gordoniaceae</taxon>
        <taxon>Gordonia</taxon>
    </lineage>
</organism>
<feature type="domain" description="Transposase IS204/IS1001/IS1096/IS1165 helix-turn-helix" evidence="2">
    <location>
        <begin position="100"/>
        <end position="145"/>
    </location>
</feature>
<protein>
    <submittedName>
        <fullName evidence="4">Transposase</fullName>
    </submittedName>
</protein>
<dbReference type="Proteomes" id="UP000035021">
    <property type="component" value="Unassembled WGS sequence"/>
</dbReference>
<keyword evidence="5" id="KW-1185">Reference proteome</keyword>
<dbReference type="PANTHER" id="PTHR33498:SF1">
    <property type="entry name" value="TRANSPOSASE FOR INSERTION SEQUENCE ELEMENT IS1557"/>
    <property type="match status" value="1"/>
</dbReference>
<evidence type="ECO:0000259" key="1">
    <source>
        <dbReference type="Pfam" id="PF01610"/>
    </source>
</evidence>
<proteinExistence type="predicted"/>
<feature type="domain" description="Transposase IS204/IS1001/IS1096/IS1165 zinc-finger" evidence="3">
    <location>
        <begin position="44"/>
        <end position="85"/>
    </location>
</feature>
<accession>A0ABQ0IRX8</accession>
<evidence type="ECO:0000259" key="3">
    <source>
        <dbReference type="Pfam" id="PF14690"/>
    </source>
</evidence>
<sequence>MAENTAIADTICRTIELGVTITGAALDGHERTHLYCELLAADDRCPGCGEPGRLRDHVHREVADLPIVGHPTRLHLQVPRFRCETATCPQAIFRAGIDDIVAPRTQVTRRTTAWMLQRMIVDKMSVKSVAAAVGLGWDTVNAIALSAARNLAATPERLDRVRVLGVDEHKWKHVRGQGDPSFVTVLVDLTPVVDGTGPARLLDMVAGRSKAALKNWLDARDQAFRDRIRVVTMDGFAGYRTATAETLDRARAVMDPFHVVHLAAEKLTRCRQRIQTATCGHRGRSGDPLYGIRRTLLTRTGLLTDKQKTRLKIGLDAHDEHVAIAITYAVYQELIAAYEQPHRREGKIAMYKLLKRIRTGLPAGLAELAQLGRSLWARRAEILAYFDTGASNGPVEAINGRLEHLRGIALGFRNLRHYILRSLIHSGGLAERLHAL</sequence>
<dbReference type="Pfam" id="PF01610">
    <property type="entry name" value="DDE_Tnp_ISL3"/>
    <property type="match status" value="1"/>
</dbReference>
<name>A0ABQ0IRX8_9ACTN</name>
<dbReference type="NCBIfam" id="NF033550">
    <property type="entry name" value="transpos_ISL3"/>
    <property type="match status" value="1"/>
</dbReference>
<dbReference type="Pfam" id="PF13542">
    <property type="entry name" value="HTH_Tnp_ISL3"/>
    <property type="match status" value="1"/>
</dbReference>
<reference evidence="4 5" key="1">
    <citation type="submission" date="2013-02" db="EMBL/GenBank/DDBJ databases">
        <title>Whole genome shotgun sequence of Gordonia paraffinivorans NBRC 108238.</title>
        <authorList>
            <person name="Isaki-Nakamura S."/>
            <person name="Hosoyama A."/>
            <person name="Tsuchikane K."/>
            <person name="Ando Y."/>
            <person name="Baba S."/>
            <person name="Ohji S."/>
            <person name="Hamada M."/>
            <person name="Tamura T."/>
            <person name="Yamazoe A."/>
            <person name="Yamazaki S."/>
            <person name="Fujita N."/>
        </authorList>
    </citation>
    <scope>NUCLEOTIDE SEQUENCE [LARGE SCALE GENOMIC DNA]</scope>
    <source>
        <strain evidence="4 5">NBRC 108238</strain>
    </source>
</reference>
<dbReference type="RefSeq" id="WP_006902616.1">
    <property type="nucleotide sequence ID" value="NZ_BAOQ01000088.1"/>
</dbReference>
<evidence type="ECO:0000259" key="2">
    <source>
        <dbReference type="Pfam" id="PF13542"/>
    </source>
</evidence>
<evidence type="ECO:0000313" key="4">
    <source>
        <dbReference type="EMBL" id="GAC86319.1"/>
    </source>
</evidence>
<comment type="caution">
    <text evidence="4">The sequence shown here is derived from an EMBL/GenBank/DDBJ whole genome shotgun (WGS) entry which is preliminary data.</text>
</comment>
<dbReference type="InterPro" id="IPR032877">
    <property type="entry name" value="Transposase_HTH"/>
</dbReference>
<dbReference type="Pfam" id="PF14690">
    <property type="entry name" value="Zn_ribbon_ISL3"/>
    <property type="match status" value="1"/>
</dbReference>
<dbReference type="InterPro" id="IPR047951">
    <property type="entry name" value="Transpos_ISL3"/>
</dbReference>